<proteinExistence type="predicted"/>
<reference evidence="1 2" key="1">
    <citation type="submission" date="2011-02" db="EMBL/GenBank/DDBJ databases">
        <title>The Genome Sequence of Sphaeroforma arctica JP610.</title>
        <authorList>
            <consortium name="The Broad Institute Genome Sequencing Platform"/>
            <person name="Russ C."/>
            <person name="Cuomo C."/>
            <person name="Young S.K."/>
            <person name="Zeng Q."/>
            <person name="Gargeya S."/>
            <person name="Alvarado L."/>
            <person name="Berlin A."/>
            <person name="Chapman S.B."/>
            <person name="Chen Z."/>
            <person name="Freedman E."/>
            <person name="Gellesch M."/>
            <person name="Goldberg J."/>
            <person name="Griggs A."/>
            <person name="Gujja S."/>
            <person name="Heilman E."/>
            <person name="Heiman D."/>
            <person name="Howarth C."/>
            <person name="Mehta T."/>
            <person name="Neiman D."/>
            <person name="Pearson M."/>
            <person name="Roberts A."/>
            <person name="Saif S."/>
            <person name="Shea T."/>
            <person name="Shenoy N."/>
            <person name="Sisk P."/>
            <person name="Stolte C."/>
            <person name="Sykes S."/>
            <person name="White J."/>
            <person name="Yandava C."/>
            <person name="Burger G."/>
            <person name="Gray M.W."/>
            <person name="Holland P.W.H."/>
            <person name="King N."/>
            <person name="Lang F.B.F."/>
            <person name="Roger A.J."/>
            <person name="Ruiz-Trillo I."/>
            <person name="Haas B."/>
            <person name="Nusbaum C."/>
            <person name="Birren B."/>
        </authorList>
    </citation>
    <scope>NUCLEOTIDE SEQUENCE [LARGE SCALE GENOMIC DNA]</scope>
    <source>
        <strain evidence="1 2">JP610</strain>
    </source>
</reference>
<dbReference type="GeneID" id="25916183"/>
<evidence type="ECO:0000313" key="2">
    <source>
        <dbReference type="Proteomes" id="UP000054560"/>
    </source>
</evidence>
<keyword evidence="2" id="KW-1185">Reference proteome</keyword>
<evidence type="ECO:0000313" key="1">
    <source>
        <dbReference type="EMBL" id="KNC71778.1"/>
    </source>
</evidence>
<dbReference type="OrthoDB" id="425354at2759"/>
<gene>
    <name evidence="1" type="ORF">SARC_15679</name>
</gene>
<name>A0A0L0F6J8_9EUKA</name>
<sequence length="193" mass="22347">MPQDISNLTQCHKISAISHNATRYQQSHTMPQDIRNLDCFKGRWVLDKNNSEGVEPLLKDGGVNYLKRKTLCALTIDLELQVACEGEDKVTVTEVQYTSFVNMINKMELGMNNEFLGWTDYHDDAFSVYCKKQAKWDAATGRLCMHAISVKKHEGDYDWTEERWVENGKLHWLTTQNYKGKITTNHRIFVQKA</sequence>
<dbReference type="Gene3D" id="2.40.128.20">
    <property type="match status" value="1"/>
</dbReference>
<dbReference type="AlphaFoldDB" id="A0A0L0F6J8"/>
<dbReference type="InterPro" id="IPR012674">
    <property type="entry name" value="Calycin"/>
</dbReference>
<dbReference type="RefSeq" id="XP_014145680.1">
    <property type="nucleotide sequence ID" value="XM_014290205.1"/>
</dbReference>
<dbReference type="Proteomes" id="UP000054560">
    <property type="component" value="Unassembled WGS sequence"/>
</dbReference>
<dbReference type="EMBL" id="KQ248137">
    <property type="protein sequence ID" value="KNC71778.1"/>
    <property type="molecule type" value="Genomic_DNA"/>
</dbReference>
<organism evidence="1 2">
    <name type="scientific">Sphaeroforma arctica JP610</name>
    <dbReference type="NCBI Taxonomy" id="667725"/>
    <lineage>
        <taxon>Eukaryota</taxon>
        <taxon>Ichthyosporea</taxon>
        <taxon>Ichthyophonida</taxon>
        <taxon>Sphaeroforma</taxon>
    </lineage>
</organism>
<accession>A0A0L0F6J8</accession>
<dbReference type="SUPFAM" id="SSF50814">
    <property type="entry name" value="Lipocalins"/>
    <property type="match status" value="1"/>
</dbReference>
<protein>
    <submittedName>
        <fullName evidence="1">Uncharacterized protein</fullName>
    </submittedName>
</protein>